<dbReference type="AlphaFoldDB" id="A0A7D9IYJ9"/>
<dbReference type="OrthoDB" id="10024657at2759"/>
<comment type="caution">
    <text evidence="1">The sequence shown here is derived from an EMBL/GenBank/DDBJ whole genome shotgun (WGS) entry which is preliminary data.</text>
</comment>
<evidence type="ECO:0000313" key="2">
    <source>
        <dbReference type="Proteomes" id="UP001152795"/>
    </source>
</evidence>
<name>A0A7D9IYJ9_PARCT</name>
<keyword evidence="2" id="KW-1185">Reference proteome</keyword>
<proteinExistence type="predicted"/>
<reference evidence="1" key="1">
    <citation type="submission" date="2020-04" db="EMBL/GenBank/DDBJ databases">
        <authorList>
            <person name="Alioto T."/>
            <person name="Alioto T."/>
            <person name="Gomez Garrido J."/>
        </authorList>
    </citation>
    <scope>NUCLEOTIDE SEQUENCE</scope>
    <source>
        <strain evidence="1">A484AB</strain>
    </source>
</reference>
<feature type="non-terminal residue" evidence="1">
    <location>
        <position position="143"/>
    </location>
</feature>
<accession>A0A7D9IYJ9</accession>
<organism evidence="1 2">
    <name type="scientific">Paramuricea clavata</name>
    <name type="common">Red gorgonian</name>
    <name type="synonym">Violescent sea-whip</name>
    <dbReference type="NCBI Taxonomy" id="317549"/>
    <lineage>
        <taxon>Eukaryota</taxon>
        <taxon>Metazoa</taxon>
        <taxon>Cnidaria</taxon>
        <taxon>Anthozoa</taxon>
        <taxon>Octocorallia</taxon>
        <taxon>Malacalcyonacea</taxon>
        <taxon>Plexauridae</taxon>
        <taxon>Paramuricea</taxon>
    </lineage>
</organism>
<protein>
    <submittedName>
        <fullName evidence="1">Uncharacterized protein</fullName>
    </submittedName>
</protein>
<evidence type="ECO:0000313" key="1">
    <source>
        <dbReference type="EMBL" id="CAB4016928.1"/>
    </source>
</evidence>
<gene>
    <name evidence="1" type="ORF">PACLA_8A067736</name>
</gene>
<dbReference type="EMBL" id="CACRXK020009319">
    <property type="protein sequence ID" value="CAB4016928.1"/>
    <property type="molecule type" value="Genomic_DNA"/>
</dbReference>
<sequence>MRKTAEFMVSLICIISQVFQCHCNDVINFDLQKGIFSGSSPFVTILSGPTTGKDRRTCDSQVLVRIDFRGTEKPVRFTFQYGEEPKGWTFVLSDCPNDYGFGGNFNYSSNCASTQMINRQLRAYSSQLPGYIKETVDGHTLMK</sequence>
<dbReference type="Proteomes" id="UP001152795">
    <property type="component" value="Unassembled WGS sequence"/>
</dbReference>